<dbReference type="PANTHER" id="PTHR43570:SF16">
    <property type="entry name" value="ALDEHYDE DEHYDROGENASE TYPE III, ISOFORM Q"/>
    <property type="match status" value="1"/>
</dbReference>
<keyword evidence="8" id="KW-1185">Reference proteome</keyword>
<keyword evidence="2 3" id="KW-0560">Oxidoreductase</keyword>
<accession>A0ABV9I1P9</accession>
<reference evidence="8" key="1">
    <citation type="journal article" date="2019" name="Int. J. Syst. Evol. Microbiol.">
        <title>The Global Catalogue of Microorganisms (GCM) 10K type strain sequencing project: providing services to taxonomists for standard genome sequencing and annotation.</title>
        <authorList>
            <consortium name="The Broad Institute Genomics Platform"/>
            <consortium name="The Broad Institute Genome Sequencing Center for Infectious Disease"/>
            <person name="Wu L."/>
            <person name="Ma J."/>
        </authorList>
    </citation>
    <scope>NUCLEOTIDE SEQUENCE [LARGE SCALE GENOMIC DNA]</scope>
    <source>
        <strain evidence="8">YJ-61-S</strain>
    </source>
</reference>
<evidence type="ECO:0000313" key="7">
    <source>
        <dbReference type="EMBL" id="MFC4635635.1"/>
    </source>
</evidence>
<dbReference type="InterPro" id="IPR029510">
    <property type="entry name" value="Ald_DH_CS_GLU"/>
</dbReference>
<dbReference type="InterPro" id="IPR016162">
    <property type="entry name" value="Ald_DH_N"/>
</dbReference>
<gene>
    <name evidence="7" type="ORF">ACFO3O_17115</name>
</gene>
<comment type="similarity">
    <text evidence="1 3 5">Belongs to the aldehyde dehydrogenase family.</text>
</comment>
<comment type="caution">
    <text evidence="7">The sequence shown here is derived from an EMBL/GenBank/DDBJ whole genome shotgun (WGS) entry which is preliminary data.</text>
</comment>
<dbReference type="CDD" id="cd07136">
    <property type="entry name" value="ALDH_YwdH-P39616"/>
    <property type="match status" value="1"/>
</dbReference>
<evidence type="ECO:0000256" key="5">
    <source>
        <dbReference type="RuleBase" id="RU003345"/>
    </source>
</evidence>
<feature type="active site" evidence="4">
    <location>
        <position position="209"/>
    </location>
</feature>
<dbReference type="PROSITE" id="PS00070">
    <property type="entry name" value="ALDEHYDE_DEHYDR_CYS"/>
    <property type="match status" value="1"/>
</dbReference>
<name>A0ABV9I1P9_9FLAO</name>
<evidence type="ECO:0000256" key="2">
    <source>
        <dbReference type="ARBA" id="ARBA00023002"/>
    </source>
</evidence>
<dbReference type="RefSeq" id="WP_379981054.1">
    <property type="nucleotide sequence ID" value="NZ_JBHSFV010000011.1"/>
</dbReference>
<dbReference type="InterPro" id="IPR016163">
    <property type="entry name" value="Ald_DH_C"/>
</dbReference>
<dbReference type="PIRSF" id="PIRSF036492">
    <property type="entry name" value="ALDH"/>
    <property type="match status" value="1"/>
</dbReference>
<evidence type="ECO:0000259" key="6">
    <source>
        <dbReference type="Pfam" id="PF00171"/>
    </source>
</evidence>
<dbReference type="InterPro" id="IPR016160">
    <property type="entry name" value="Ald_DH_CS_CYS"/>
</dbReference>
<evidence type="ECO:0000256" key="3">
    <source>
        <dbReference type="PIRNR" id="PIRNR036492"/>
    </source>
</evidence>
<proteinExistence type="inferred from homology"/>
<dbReference type="InterPro" id="IPR012394">
    <property type="entry name" value="Aldehyde_DH_NAD(P)"/>
</dbReference>
<dbReference type="PROSITE" id="PS00687">
    <property type="entry name" value="ALDEHYDE_DEHYDR_GLU"/>
    <property type="match status" value="1"/>
</dbReference>
<sequence length="457" mass="51065">MNIPSLIDSQRTYFASGKTRSIQQRIIFLKRLRESVLRHETTIHEALYADFKKPVFESIASETGIIIRELNLTIKNLAFWARPKKVKSAIANFPSSDYIIYEPYGTVLIIAPWNYPYQLALAPLIAAIAAGNTAVVKPSELTTATSAILETIIHEVFPPEYVTVVQGAVPETTELLSQQWDYIFFTGSVTVGKIVAKAAAKHLTPKTLELGGKNPCVIDASVNIRLVAKRIVWGKFLNAGQTCIAPDYVLIEASVKEAFLQTLQKEIENAYGDDAKLSPDFARIINEKNFDRLTSMLEDVSIAVGGDTDRDQLYIAPTIIDHPSLDNLAMKDEIFGPILPVIPYQTKADIEAIIDRYEKPLAGYIFSRKRSFSNWFLERFSFGGGAVNDTIIHFINEKLPFGGVGHSGIGNYHGKYSFLTFSHAKAVVKKGNWLDLPFRYAPYKGKNALLKIVMRWL</sequence>
<dbReference type="InterPro" id="IPR016161">
    <property type="entry name" value="Ald_DH/histidinol_DH"/>
</dbReference>
<feature type="domain" description="Aldehyde dehydrogenase" evidence="6">
    <location>
        <begin position="9"/>
        <end position="427"/>
    </location>
</feature>
<evidence type="ECO:0000256" key="1">
    <source>
        <dbReference type="ARBA" id="ARBA00009986"/>
    </source>
</evidence>
<dbReference type="SUPFAM" id="SSF53720">
    <property type="entry name" value="ALDH-like"/>
    <property type="match status" value="1"/>
</dbReference>
<dbReference type="Pfam" id="PF00171">
    <property type="entry name" value="Aldedh"/>
    <property type="match status" value="1"/>
</dbReference>
<evidence type="ECO:0000256" key="4">
    <source>
        <dbReference type="PROSITE-ProRule" id="PRU10007"/>
    </source>
</evidence>
<dbReference type="Proteomes" id="UP001596043">
    <property type="component" value="Unassembled WGS sequence"/>
</dbReference>
<dbReference type="Gene3D" id="3.40.605.10">
    <property type="entry name" value="Aldehyde Dehydrogenase, Chain A, domain 1"/>
    <property type="match status" value="1"/>
</dbReference>
<dbReference type="PANTHER" id="PTHR43570">
    <property type="entry name" value="ALDEHYDE DEHYDROGENASE"/>
    <property type="match status" value="1"/>
</dbReference>
<dbReference type="InterPro" id="IPR015590">
    <property type="entry name" value="Aldehyde_DH_dom"/>
</dbReference>
<evidence type="ECO:0000313" key="8">
    <source>
        <dbReference type="Proteomes" id="UP001596043"/>
    </source>
</evidence>
<dbReference type="EMBL" id="JBHSFV010000011">
    <property type="protein sequence ID" value="MFC4635635.1"/>
    <property type="molecule type" value="Genomic_DNA"/>
</dbReference>
<dbReference type="Gene3D" id="3.40.309.10">
    <property type="entry name" value="Aldehyde Dehydrogenase, Chain A, domain 2"/>
    <property type="match status" value="1"/>
</dbReference>
<protein>
    <recommendedName>
        <fullName evidence="3">Aldehyde dehydrogenase</fullName>
    </recommendedName>
</protein>
<organism evidence="7 8">
    <name type="scientific">Dokdonia ponticola</name>
    <dbReference type="NCBI Taxonomy" id="2041041"/>
    <lineage>
        <taxon>Bacteria</taxon>
        <taxon>Pseudomonadati</taxon>
        <taxon>Bacteroidota</taxon>
        <taxon>Flavobacteriia</taxon>
        <taxon>Flavobacteriales</taxon>
        <taxon>Flavobacteriaceae</taxon>
        <taxon>Dokdonia</taxon>
    </lineage>
</organism>